<keyword evidence="3" id="KW-1185">Reference proteome</keyword>
<evidence type="ECO:0000313" key="3">
    <source>
        <dbReference type="Proteomes" id="UP000219281"/>
    </source>
</evidence>
<dbReference type="EMBL" id="OCMT01000001">
    <property type="protein sequence ID" value="SOD13132.1"/>
    <property type="molecule type" value="Genomic_DNA"/>
</dbReference>
<dbReference type="Proteomes" id="UP000219281">
    <property type="component" value="Unassembled WGS sequence"/>
</dbReference>
<sequence>MKINFILIAVAVVAVLGFIYFVVKRNHKDQKDLEKELNQKELKPDKHSGDRI</sequence>
<evidence type="ECO:0008006" key="4">
    <source>
        <dbReference type="Google" id="ProtNLM"/>
    </source>
</evidence>
<organism evidence="2 3">
    <name type="scientific">Pedobacter xixiisoli</name>
    <dbReference type="NCBI Taxonomy" id="1476464"/>
    <lineage>
        <taxon>Bacteria</taxon>
        <taxon>Pseudomonadati</taxon>
        <taxon>Bacteroidota</taxon>
        <taxon>Sphingobacteriia</taxon>
        <taxon>Sphingobacteriales</taxon>
        <taxon>Sphingobacteriaceae</taxon>
        <taxon>Pedobacter</taxon>
    </lineage>
</organism>
<evidence type="ECO:0000256" key="1">
    <source>
        <dbReference type="SAM" id="Phobius"/>
    </source>
</evidence>
<keyword evidence="1" id="KW-0472">Membrane</keyword>
<feature type="transmembrane region" description="Helical" evidence="1">
    <location>
        <begin position="6"/>
        <end position="23"/>
    </location>
</feature>
<name>A0A285ZU28_9SPHI</name>
<proteinExistence type="predicted"/>
<keyword evidence="1" id="KW-0812">Transmembrane</keyword>
<dbReference type="RefSeq" id="WP_171047823.1">
    <property type="nucleotide sequence ID" value="NZ_OCMT01000001.1"/>
</dbReference>
<dbReference type="AlphaFoldDB" id="A0A285ZU28"/>
<keyword evidence="1" id="KW-1133">Transmembrane helix</keyword>
<gene>
    <name evidence="2" type="ORF">SAMN06297358_1025</name>
</gene>
<accession>A0A285ZU28</accession>
<protein>
    <recommendedName>
        <fullName evidence="4">LPXTG-motif cell wall anchor domain-containing protein</fullName>
    </recommendedName>
</protein>
<evidence type="ECO:0000313" key="2">
    <source>
        <dbReference type="EMBL" id="SOD13132.1"/>
    </source>
</evidence>
<reference evidence="3" key="1">
    <citation type="submission" date="2017-09" db="EMBL/GenBank/DDBJ databases">
        <authorList>
            <person name="Varghese N."/>
            <person name="Submissions S."/>
        </authorList>
    </citation>
    <scope>NUCLEOTIDE SEQUENCE [LARGE SCALE GENOMIC DNA]</scope>
    <source>
        <strain evidence="3">CGMCC 1.12803</strain>
    </source>
</reference>